<dbReference type="InterPro" id="IPR011110">
    <property type="entry name" value="Reg_prop"/>
</dbReference>
<dbReference type="Gene3D" id="1.10.10.10">
    <property type="entry name" value="Winged helix-like DNA-binding domain superfamily/Winged helix DNA-binding domain"/>
    <property type="match status" value="1"/>
</dbReference>
<keyword evidence="2" id="KW-1133">Transmembrane helix</keyword>
<evidence type="ECO:0000256" key="1">
    <source>
        <dbReference type="SAM" id="Coils"/>
    </source>
</evidence>
<evidence type="ECO:0000313" key="5">
    <source>
        <dbReference type="Proteomes" id="UP001310022"/>
    </source>
</evidence>
<dbReference type="GO" id="GO:0006355">
    <property type="term" value="P:regulation of DNA-templated transcription"/>
    <property type="evidence" value="ECO:0007669"/>
    <property type="project" value="InterPro"/>
</dbReference>
<dbReference type="EMBL" id="BQKE01000002">
    <property type="protein sequence ID" value="GJM63145.1"/>
    <property type="molecule type" value="Genomic_DNA"/>
</dbReference>
<dbReference type="InterPro" id="IPR011123">
    <property type="entry name" value="Y_Y_Y"/>
</dbReference>
<accession>A0AAN5AKS2</accession>
<gene>
    <name evidence="4" type="ORF">PEDI_36970</name>
</gene>
<dbReference type="Pfam" id="PF07494">
    <property type="entry name" value="Reg_prop"/>
    <property type="match status" value="1"/>
</dbReference>
<proteinExistence type="predicted"/>
<dbReference type="InterPro" id="IPR015943">
    <property type="entry name" value="WD40/YVTN_repeat-like_dom_sf"/>
</dbReference>
<keyword evidence="2" id="KW-0812">Transmembrane</keyword>
<keyword evidence="2" id="KW-0472">Membrane</keyword>
<dbReference type="Pfam" id="PF07495">
    <property type="entry name" value="Y_Y_Y"/>
    <property type="match status" value="1"/>
</dbReference>
<keyword evidence="5" id="KW-1185">Reference proteome</keyword>
<feature type="coiled-coil region" evidence="1">
    <location>
        <begin position="746"/>
        <end position="820"/>
    </location>
</feature>
<name>A0AAN5AKS2_9BACT</name>
<organism evidence="4 5">
    <name type="scientific">Persicobacter diffluens</name>
    <dbReference type="NCBI Taxonomy" id="981"/>
    <lineage>
        <taxon>Bacteria</taxon>
        <taxon>Pseudomonadati</taxon>
        <taxon>Bacteroidota</taxon>
        <taxon>Cytophagia</taxon>
        <taxon>Cytophagales</taxon>
        <taxon>Persicobacteraceae</taxon>
        <taxon>Persicobacter</taxon>
    </lineage>
</organism>
<dbReference type="Proteomes" id="UP001310022">
    <property type="component" value="Unassembled WGS sequence"/>
</dbReference>
<sequence>MKNSLLIFFLLFIIQNYPPLYGQVTGVRRPDLRVFHKEDYGAENKNWDIHQSDKGLLLVANTLGLLSFDGEEWQLFKTELPIRCVYAQNDTIYVGGDNTLGYFLEEDLKSGFHSLAKIKSDIWKIFPFNDRIVFQSFDRFYFLDQGSHIGYERINVGNTTYAYEQQNRIYYQITYGRLYYTNLGGELREVALKQPSEIAAHQMMFIQELNEEELLLGSLNQGMFLLKEGKMLPLPSRVNELLKKYRINHILPLPENRYAFGTMDGGLIIGDLKGNIDYHLNTQSGLPNNRIHSLYRKDHLLWIGTDNGLAMLDLSAPLSFIADPYLQLGSVYDIAAWDNTFLLATNQGLFQTEKHPQQFPNVVRLNKINGSEGQNWNIEIIEGKVFLGHNGGTFIFNQGQLEKISHVAGGYKLLKSRKHPHLYYQTAYFGLAVYEQNENGIRYLSTLREIATQTRDLIELPDGKLMVTTIDDNGYLLEMTGDGKSIQSLEVFPFFEGEKQIRAFSLKDRAIVTSSGKTMCYSDGEWTEAPKGLRGIQYLSEPLGDYYLVKKDNKLVLYHEAENKMIPLPQKIAALAKKMIYRYEHIGILSEHEFAVSLAEGIAIFDLTAFHQQATSTDRPKILEVAFYQDQNGNHLPEFDPMAIPYRYNSVNFKLSDFNFKHPSTYHYFLRGYHDHWQPPTTGNHISFQNLPHGHYTLHLKSDTAQQEVTYSFVIKPPLLLSAWALAGYCLLLLALIYGFFMGLKIHHKKQKLSLLKKERERLNKIRLINHEKLLEMEANQLKNEIEYKTEELSKLLLQNNKKKEIIDQIKEEIVQIRHQKRYVQPQDISKLNRIIDRNFDEKKDWAIFESAFTETHAYFFKKLKKTHPELSEEDLRLCAYLKVNLTSKEIAPIFNITPRSVELKRYRLKKKMGLEKDVHLKQYIQGF</sequence>
<dbReference type="InterPro" id="IPR013783">
    <property type="entry name" value="Ig-like_fold"/>
</dbReference>
<dbReference type="InterPro" id="IPR016032">
    <property type="entry name" value="Sig_transdc_resp-reg_C-effctor"/>
</dbReference>
<evidence type="ECO:0000313" key="4">
    <source>
        <dbReference type="EMBL" id="GJM63145.1"/>
    </source>
</evidence>
<evidence type="ECO:0000259" key="3">
    <source>
        <dbReference type="Pfam" id="PF07495"/>
    </source>
</evidence>
<comment type="caution">
    <text evidence="4">The sequence shown here is derived from an EMBL/GenBank/DDBJ whole genome shotgun (WGS) entry which is preliminary data.</text>
</comment>
<feature type="domain" description="Two component regulator three Y" evidence="3">
    <location>
        <begin position="665"/>
        <end position="703"/>
    </location>
</feature>
<dbReference type="SUPFAM" id="SSF46894">
    <property type="entry name" value="C-terminal effector domain of the bipartite response regulators"/>
    <property type="match status" value="1"/>
</dbReference>
<feature type="transmembrane region" description="Helical" evidence="2">
    <location>
        <begin position="719"/>
        <end position="744"/>
    </location>
</feature>
<dbReference type="AlphaFoldDB" id="A0AAN5AKS2"/>
<dbReference type="InterPro" id="IPR036388">
    <property type="entry name" value="WH-like_DNA-bd_sf"/>
</dbReference>
<dbReference type="GO" id="GO:0003677">
    <property type="term" value="F:DNA binding"/>
    <property type="evidence" value="ECO:0007669"/>
    <property type="project" value="InterPro"/>
</dbReference>
<dbReference type="Gene3D" id="2.130.10.10">
    <property type="entry name" value="YVTN repeat-like/Quinoprotein amine dehydrogenase"/>
    <property type="match status" value="1"/>
</dbReference>
<dbReference type="Gene3D" id="2.60.40.10">
    <property type="entry name" value="Immunoglobulins"/>
    <property type="match status" value="1"/>
</dbReference>
<evidence type="ECO:0000256" key="2">
    <source>
        <dbReference type="SAM" id="Phobius"/>
    </source>
</evidence>
<dbReference type="RefSeq" id="WP_338238350.1">
    <property type="nucleotide sequence ID" value="NZ_BQKE01000002.1"/>
</dbReference>
<keyword evidence="1" id="KW-0175">Coiled coil</keyword>
<reference evidence="4 5" key="1">
    <citation type="submission" date="2021-12" db="EMBL/GenBank/DDBJ databases">
        <title>Genome sequencing of bacteria with rrn-lacking chromosome and rrn-plasmid.</title>
        <authorList>
            <person name="Anda M."/>
            <person name="Iwasaki W."/>
        </authorList>
    </citation>
    <scope>NUCLEOTIDE SEQUENCE [LARGE SCALE GENOMIC DNA]</scope>
    <source>
        <strain evidence="4 5">NBRC 15940</strain>
    </source>
</reference>
<protein>
    <recommendedName>
        <fullName evidence="3">Two component regulator three Y domain-containing protein</fullName>
    </recommendedName>
</protein>